<keyword evidence="2" id="KW-1185">Reference proteome</keyword>
<protein>
    <submittedName>
        <fullName evidence="1">Uncharacterized protein</fullName>
    </submittedName>
</protein>
<accession>A0A422QWX2</accession>
<organism evidence="1 2">
    <name type="scientific">Paracoccus methylarcula</name>
    <dbReference type="NCBI Taxonomy" id="72022"/>
    <lineage>
        <taxon>Bacteria</taxon>
        <taxon>Pseudomonadati</taxon>
        <taxon>Pseudomonadota</taxon>
        <taxon>Alphaproteobacteria</taxon>
        <taxon>Rhodobacterales</taxon>
        <taxon>Paracoccaceae</taxon>
        <taxon>Paracoccus</taxon>
    </lineage>
</organism>
<sequence>MRLTPLASAFRSKRSISRVTCSISGATCNSTSPVRRRPKRISRLAAEASKGLADDAAPRSRTFRASCRAIRGA</sequence>
<reference evidence="1" key="1">
    <citation type="submission" date="2018-05" db="EMBL/GenBank/DDBJ databases">
        <title>Reclassification of Methylarcula marina and Methylarcula terricola as Paracoccus methylarcula sp.nov., comb.nov. and Paracoccus terricola comb.nov.</title>
        <authorList>
            <person name="Shmareva M.N."/>
            <person name="Doronina N.V."/>
            <person name="Vasilenko O.V."/>
            <person name="Tarlachkov S.V."/>
            <person name="Trotsenko Y.A."/>
        </authorList>
    </citation>
    <scope>NUCLEOTIDE SEQUENCE [LARGE SCALE GENOMIC DNA]</scope>
    <source>
        <strain evidence="1">VKM B-2159</strain>
    </source>
</reference>
<evidence type="ECO:0000313" key="1">
    <source>
        <dbReference type="EMBL" id="RNF34468.1"/>
    </source>
</evidence>
<name>A0A422QWX2_9RHOB</name>
<gene>
    <name evidence="1" type="ORF">A7A09_011305</name>
</gene>
<dbReference type="EMBL" id="PXNQ02000006">
    <property type="protein sequence ID" value="RNF34468.1"/>
    <property type="molecule type" value="Genomic_DNA"/>
</dbReference>
<dbReference type="Proteomes" id="UP000238137">
    <property type="component" value="Unassembled WGS sequence"/>
</dbReference>
<proteinExistence type="predicted"/>
<dbReference type="AlphaFoldDB" id="A0A422QWX2"/>
<evidence type="ECO:0000313" key="2">
    <source>
        <dbReference type="Proteomes" id="UP000238137"/>
    </source>
</evidence>
<comment type="caution">
    <text evidence="1">The sequence shown here is derived from an EMBL/GenBank/DDBJ whole genome shotgun (WGS) entry which is preliminary data.</text>
</comment>